<protein>
    <recommendedName>
        <fullName evidence="1">Alpha-2-macroglobulin domain-containing protein</fullName>
    </recommendedName>
</protein>
<dbReference type="GO" id="GO:0004866">
    <property type="term" value="F:endopeptidase inhibitor activity"/>
    <property type="evidence" value="ECO:0007669"/>
    <property type="project" value="InterPro"/>
</dbReference>
<keyword evidence="3" id="KW-1185">Reference proteome</keyword>
<dbReference type="AlphaFoldDB" id="A0A327NEV7"/>
<accession>A0A327NEV7</accession>
<evidence type="ECO:0000259" key="1">
    <source>
        <dbReference type="Pfam" id="PF00207"/>
    </source>
</evidence>
<reference evidence="2 3" key="1">
    <citation type="submission" date="2018-06" db="EMBL/GenBank/DDBJ databases">
        <title>Spirosoma sp. HMF3257 Genome sequencing and assembly.</title>
        <authorList>
            <person name="Kang H."/>
            <person name="Cha I."/>
            <person name="Kim H."/>
            <person name="Kang J."/>
            <person name="Joh K."/>
        </authorList>
    </citation>
    <scope>NUCLEOTIDE SEQUENCE [LARGE SCALE GENOMIC DNA]</scope>
    <source>
        <strain evidence="2 3">HMF3257</strain>
    </source>
</reference>
<dbReference type="InterPro" id="IPR001599">
    <property type="entry name" value="Macroglobln_a2"/>
</dbReference>
<feature type="domain" description="Alpha-2-macroglobulin" evidence="1">
    <location>
        <begin position="29"/>
        <end position="74"/>
    </location>
</feature>
<proteinExistence type="predicted"/>
<sequence>MIGYAVSREFYSPQYANESMTNTPDYRATLYWNPSVQTDANGKATVTFYNADNITTIQAVAEGISPTGQPGYGTLNYSVKK</sequence>
<evidence type="ECO:0000313" key="3">
    <source>
        <dbReference type="Proteomes" id="UP000249016"/>
    </source>
</evidence>
<gene>
    <name evidence="2" type="ORF">HMF3257_04735</name>
</gene>
<dbReference type="Proteomes" id="UP000249016">
    <property type="component" value="Unassembled WGS sequence"/>
</dbReference>
<evidence type="ECO:0000313" key="2">
    <source>
        <dbReference type="EMBL" id="RAI73870.1"/>
    </source>
</evidence>
<comment type="caution">
    <text evidence="2">The sequence shown here is derived from an EMBL/GenBank/DDBJ whole genome shotgun (WGS) entry which is preliminary data.</text>
</comment>
<dbReference type="OrthoDB" id="679547at2"/>
<organism evidence="2 3">
    <name type="scientific">Spirosoma telluris</name>
    <dbReference type="NCBI Taxonomy" id="2183553"/>
    <lineage>
        <taxon>Bacteria</taxon>
        <taxon>Pseudomonadati</taxon>
        <taxon>Bacteroidota</taxon>
        <taxon>Cytophagia</taxon>
        <taxon>Cytophagales</taxon>
        <taxon>Cytophagaceae</taxon>
        <taxon>Spirosoma</taxon>
    </lineage>
</organism>
<name>A0A327NEV7_9BACT</name>
<dbReference type="RefSeq" id="WP_111340744.1">
    <property type="nucleotide sequence ID" value="NZ_QLII01000001.1"/>
</dbReference>
<dbReference type="Pfam" id="PF00207">
    <property type="entry name" value="A2M"/>
    <property type="match status" value="1"/>
</dbReference>
<dbReference type="EMBL" id="QLII01000001">
    <property type="protein sequence ID" value="RAI73870.1"/>
    <property type="molecule type" value="Genomic_DNA"/>
</dbReference>